<dbReference type="InterPro" id="IPR001650">
    <property type="entry name" value="Helicase_C-like"/>
</dbReference>
<reference evidence="7" key="1">
    <citation type="journal article" date="2023" name="Mol. Plant Microbe Interact.">
        <title>Elucidating the Obligate Nature and Biological Capacity of an Invasive Fungal Corn Pathogen.</title>
        <authorList>
            <person name="MacCready J.S."/>
            <person name="Roggenkamp E.M."/>
            <person name="Gdanetz K."/>
            <person name="Chilvers M.I."/>
        </authorList>
    </citation>
    <scope>NUCLEOTIDE SEQUENCE</scope>
    <source>
        <strain evidence="7">PM02</strain>
    </source>
</reference>
<evidence type="ECO:0000256" key="4">
    <source>
        <dbReference type="ARBA" id="ARBA00022840"/>
    </source>
</evidence>
<dbReference type="GO" id="GO:0003735">
    <property type="term" value="F:structural constituent of ribosome"/>
    <property type="evidence" value="ECO:0007669"/>
    <property type="project" value="InterPro"/>
</dbReference>
<dbReference type="CDD" id="cd23702">
    <property type="entry name" value="eL14"/>
    <property type="match status" value="1"/>
</dbReference>
<dbReference type="InterPro" id="IPR050628">
    <property type="entry name" value="SNF2_RAD54_helicase_TF"/>
</dbReference>
<dbReference type="GO" id="GO:0016787">
    <property type="term" value="F:hydrolase activity"/>
    <property type="evidence" value="ECO:0007669"/>
    <property type="project" value="UniProtKB-KW"/>
</dbReference>
<gene>
    <name evidence="7" type="ORF">P8C59_009412</name>
</gene>
<dbReference type="EMBL" id="JAQQPM010000009">
    <property type="protein sequence ID" value="KAK2075272.1"/>
    <property type="molecule type" value="Genomic_DNA"/>
</dbReference>
<keyword evidence="8" id="KW-1185">Reference proteome</keyword>
<dbReference type="PROSITE" id="PS51194">
    <property type="entry name" value="HELICASE_CTER"/>
    <property type="match status" value="1"/>
</dbReference>
<dbReference type="InterPro" id="IPR014722">
    <property type="entry name" value="Rib_uL2_dom2"/>
</dbReference>
<sequence length="573" mass="64327">MKANFDCSIHSPDSDHQTFRRSVPPKPCPSSQQEPAIDDIGEIEEALTLQRTLLLSMQDVPASESSNEQVINIRAEIRLLLARLTKAKEACSALGQTDRSQASSARPAASNMSEGFNSFDSSGTAERERNLRDDIPVIDLTGDDDAQLAAISHQQRAAEARIRENKVRSDRDAALARIHSHRAHVKEEDEDEDSEDDDDDEIDVDSETDKTNPGSKSKKKNRKKTEIQPHMLKALRKEASKNREARTKYTSYLKRHWEDSAKITKAMELLTDIQAKGEKTIVFSQWTSLLDLIEIPLKNKLGIGYCRYDGGMSPTQRNNAVQSFVDDSHIRVMLCSLRAGNAGLNLTVASRVIIMDPFWNPYIEMQAVDRAHRIGQVRPVQVHRILVEDTIEDRIMQLQQSKRDLVDAALDEVSGRSRHTMADLTVSNPQWKTVEVGRVVVTPSGSLAAIVEIIDHKRALVDGPASDETLATPRGAVSLANVLLTPITIAKLTRGARTPTVKKVWESEEVEKKWAATNWAKKREQQQKRKALTDFERFKVLRLKKQRRFEERKALAKVKASVQIIDVSGSVAW</sequence>
<feature type="compositionally biased region" description="Polar residues" evidence="5">
    <location>
        <begin position="111"/>
        <end position="124"/>
    </location>
</feature>
<evidence type="ECO:0000313" key="8">
    <source>
        <dbReference type="Proteomes" id="UP001217918"/>
    </source>
</evidence>
<dbReference type="Gene3D" id="3.40.50.300">
    <property type="entry name" value="P-loop containing nucleotide triphosphate hydrolases"/>
    <property type="match status" value="1"/>
</dbReference>
<dbReference type="GO" id="GO:0005840">
    <property type="term" value="C:ribosome"/>
    <property type="evidence" value="ECO:0007669"/>
    <property type="project" value="InterPro"/>
</dbReference>
<dbReference type="GO" id="GO:0005524">
    <property type="term" value="F:ATP binding"/>
    <property type="evidence" value="ECO:0007669"/>
    <property type="project" value="UniProtKB-KW"/>
</dbReference>
<feature type="region of interest" description="Disordered" evidence="5">
    <location>
        <begin position="93"/>
        <end position="131"/>
    </location>
</feature>
<dbReference type="InterPro" id="IPR027417">
    <property type="entry name" value="P-loop_NTPase"/>
</dbReference>
<feature type="region of interest" description="Disordered" evidence="5">
    <location>
        <begin position="178"/>
        <end position="243"/>
    </location>
</feature>
<dbReference type="SMART" id="SM00490">
    <property type="entry name" value="HELICc"/>
    <property type="match status" value="1"/>
</dbReference>
<evidence type="ECO:0000259" key="6">
    <source>
        <dbReference type="PROSITE" id="PS51194"/>
    </source>
</evidence>
<feature type="domain" description="Helicase C-terminal" evidence="6">
    <location>
        <begin position="265"/>
        <end position="414"/>
    </location>
</feature>
<comment type="similarity">
    <text evidence="1">Belongs to the eukaryotic ribosomal protein eL14 family.</text>
</comment>
<dbReference type="AlphaFoldDB" id="A0AAD9MG98"/>
<accession>A0AAD9MG98</accession>
<dbReference type="Pfam" id="PF00271">
    <property type="entry name" value="Helicase_C"/>
    <property type="match status" value="1"/>
</dbReference>
<evidence type="ECO:0000256" key="3">
    <source>
        <dbReference type="ARBA" id="ARBA00022801"/>
    </source>
</evidence>
<dbReference type="GO" id="GO:0005737">
    <property type="term" value="C:cytoplasm"/>
    <property type="evidence" value="ECO:0007669"/>
    <property type="project" value="TreeGrafter"/>
</dbReference>
<feature type="region of interest" description="Disordered" evidence="5">
    <location>
        <begin position="1"/>
        <end position="38"/>
    </location>
</feature>
<evidence type="ECO:0000256" key="2">
    <source>
        <dbReference type="ARBA" id="ARBA00022741"/>
    </source>
</evidence>
<evidence type="ECO:0000256" key="1">
    <source>
        <dbReference type="ARBA" id="ARBA00006592"/>
    </source>
</evidence>
<dbReference type="Proteomes" id="UP001217918">
    <property type="component" value="Unassembled WGS sequence"/>
</dbReference>
<protein>
    <recommendedName>
        <fullName evidence="6">Helicase C-terminal domain-containing protein</fullName>
    </recommendedName>
</protein>
<comment type="caution">
    <text evidence="7">The sequence shown here is derived from an EMBL/GenBank/DDBJ whole genome shotgun (WGS) entry which is preliminary data.</text>
</comment>
<feature type="compositionally biased region" description="Low complexity" evidence="5">
    <location>
        <begin position="99"/>
        <end position="110"/>
    </location>
</feature>
<organism evidence="7 8">
    <name type="scientific">Phyllachora maydis</name>
    <dbReference type="NCBI Taxonomy" id="1825666"/>
    <lineage>
        <taxon>Eukaryota</taxon>
        <taxon>Fungi</taxon>
        <taxon>Dikarya</taxon>
        <taxon>Ascomycota</taxon>
        <taxon>Pezizomycotina</taxon>
        <taxon>Sordariomycetes</taxon>
        <taxon>Sordariomycetidae</taxon>
        <taxon>Phyllachorales</taxon>
        <taxon>Phyllachoraceae</taxon>
        <taxon>Phyllachora</taxon>
    </lineage>
</organism>
<dbReference type="InterPro" id="IPR049730">
    <property type="entry name" value="SNF2/RAD54-like_C"/>
</dbReference>
<dbReference type="Pfam" id="PF01929">
    <property type="entry name" value="Ribosomal_L14e"/>
    <property type="match status" value="1"/>
</dbReference>
<dbReference type="SUPFAM" id="SSF52540">
    <property type="entry name" value="P-loop containing nucleoside triphosphate hydrolases"/>
    <property type="match status" value="1"/>
</dbReference>
<dbReference type="CDD" id="cd18793">
    <property type="entry name" value="SF2_C_SNF"/>
    <property type="match status" value="1"/>
</dbReference>
<dbReference type="Gene3D" id="6.10.250.2270">
    <property type="match status" value="1"/>
</dbReference>
<keyword evidence="2" id="KW-0547">Nucleotide-binding</keyword>
<proteinExistence type="inferred from homology"/>
<dbReference type="SUPFAM" id="SSF50104">
    <property type="entry name" value="Translation proteins SH3-like domain"/>
    <property type="match status" value="1"/>
</dbReference>
<dbReference type="GO" id="GO:0005634">
    <property type="term" value="C:nucleus"/>
    <property type="evidence" value="ECO:0007669"/>
    <property type="project" value="TreeGrafter"/>
</dbReference>
<keyword evidence="4" id="KW-0067">ATP-binding</keyword>
<dbReference type="GO" id="GO:0008094">
    <property type="term" value="F:ATP-dependent activity, acting on DNA"/>
    <property type="evidence" value="ECO:0007669"/>
    <property type="project" value="TreeGrafter"/>
</dbReference>
<dbReference type="InterPro" id="IPR002784">
    <property type="entry name" value="Ribosomal_eL14_dom"/>
</dbReference>
<dbReference type="Gene3D" id="2.30.30.30">
    <property type="match status" value="1"/>
</dbReference>
<dbReference type="PANTHER" id="PTHR45626">
    <property type="entry name" value="TRANSCRIPTION TERMINATION FACTOR 2-RELATED"/>
    <property type="match status" value="1"/>
</dbReference>
<name>A0AAD9MG98_9PEZI</name>
<dbReference type="InterPro" id="IPR008991">
    <property type="entry name" value="Translation_prot_SH3-like_sf"/>
</dbReference>
<dbReference type="GO" id="GO:0000724">
    <property type="term" value="P:double-strand break repair via homologous recombination"/>
    <property type="evidence" value="ECO:0007669"/>
    <property type="project" value="TreeGrafter"/>
</dbReference>
<feature type="compositionally biased region" description="Acidic residues" evidence="5">
    <location>
        <begin position="188"/>
        <end position="206"/>
    </location>
</feature>
<evidence type="ECO:0000313" key="7">
    <source>
        <dbReference type="EMBL" id="KAK2075272.1"/>
    </source>
</evidence>
<keyword evidence="3" id="KW-0378">Hydrolase</keyword>
<evidence type="ECO:0000256" key="5">
    <source>
        <dbReference type="SAM" id="MobiDB-lite"/>
    </source>
</evidence>
<dbReference type="PANTHER" id="PTHR45626:SF16">
    <property type="entry name" value="ATP-DEPENDENT HELICASE ULS1"/>
    <property type="match status" value="1"/>
</dbReference>
<dbReference type="GO" id="GO:0006412">
    <property type="term" value="P:translation"/>
    <property type="evidence" value="ECO:0007669"/>
    <property type="project" value="InterPro"/>
</dbReference>